<feature type="region of interest" description="Disordered" evidence="1">
    <location>
        <begin position="30"/>
        <end position="94"/>
    </location>
</feature>
<feature type="compositionally biased region" description="Basic and acidic residues" evidence="1">
    <location>
        <begin position="49"/>
        <end position="61"/>
    </location>
</feature>
<evidence type="ECO:0008006" key="5">
    <source>
        <dbReference type="Google" id="ProtNLM"/>
    </source>
</evidence>
<feature type="compositionally biased region" description="Polar residues" evidence="1">
    <location>
        <begin position="83"/>
        <end position="93"/>
    </location>
</feature>
<feature type="compositionally biased region" description="Polar residues" evidence="1">
    <location>
        <begin position="37"/>
        <end position="48"/>
    </location>
</feature>
<feature type="chain" id="PRO_5021224628" description="Chitin-binding protein" evidence="2">
    <location>
        <begin position="32"/>
        <end position="114"/>
    </location>
</feature>
<sequence>MNFTRAIYASTLAAGVGLVGLFGAGLGTASADPGQCNMPNQPQCGQNQHNDHQLPDNDSHNGGDPAPVNWQGRGVDKGRQDHQPFNWNGQQVTPMPAGNGAGWGFWFLGAWIPL</sequence>
<organism evidence="3 4">
    <name type="scientific">Mycolicibacterium hodleri</name>
    <dbReference type="NCBI Taxonomy" id="49897"/>
    <lineage>
        <taxon>Bacteria</taxon>
        <taxon>Bacillati</taxon>
        <taxon>Actinomycetota</taxon>
        <taxon>Actinomycetes</taxon>
        <taxon>Mycobacteriales</taxon>
        <taxon>Mycobacteriaceae</taxon>
        <taxon>Mycolicibacterium</taxon>
    </lineage>
</organism>
<protein>
    <recommendedName>
        <fullName evidence="5">Chitin-binding protein</fullName>
    </recommendedName>
</protein>
<dbReference type="AlphaFoldDB" id="A0A502E1C4"/>
<evidence type="ECO:0000256" key="1">
    <source>
        <dbReference type="SAM" id="MobiDB-lite"/>
    </source>
</evidence>
<name>A0A502E1C4_9MYCO</name>
<comment type="caution">
    <text evidence="3">The sequence shown here is derived from an EMBL/GenBank/DDBJ whole genome shotgun (WGS) entry which is preliminary data.</text>
</comment>
<evidence type="ECO:0000313" key="4">
    <source>
        <dbReference type="Proteomes" id="UP000320095"/>
    </source>
</evidence>
<evidence type="ECO:0000256" key="2">
    <source>
        <dbReference type="SAM" id="SignalP"/>
    </source>
</evidence>
<reference evidence="3 4" key="1">
    <citation type="journal article" date="2019" name="Environ. Microbiol.">
        <title>Species interactions and distinct microbial communities in high Arctic permafrost affected cryosols are associated with the CH4 and CO2 gas fluxes.</title>
        <authorList>
            <person name="Altshuler I."/>
            <person name="Hamel J."/>
            <person name="Turney S."/>
            <person name="Magnuson E."/>
            <person name="Levesque R."/>
            <person name="Greer C."/>
            <person name="Whyte L.G."/>
        </authorList>
    </citation>
    <scope>NUCLEOTIDE SEQUENCE [LARGE SCALE GENOMIC DNA]</scope>
    <source>
        <strain evidence="3 4">S5.20</strain>
    </source>
</reference>
<keyword evidence="2" id="KW-0732">Signal</keyword>
<gene>
    <name evidence="3" type="ORF">EAH80_23480</name>
</gene>
<keyword evidence="4" id="KW-1185">Reference proteome</keyword>
<evidence type="ECO:0000313" key="3">
    <source>
        <dbReference type="EMBL" id="TPG31588.1"/>
    </source>
</evidence>
<accession>A0A502E1C4</accession>
<dbReference type="Proteomes" id="UP000320095">
    <property type="component" value="Unassembled WGS sequence"/>
</dbReference>
<proteinExistence type="predicted"/>
<dbReference type="OrthoDB" id="4578563at2"/>
<dbReference type="EMBL" id="RCZG01000012">
    <property type="protein sequence ID" value="TPG31588.1"/>
    <property type="molecule type" value="Genomic_DNA"/>
</dbReference>
<feature type="signal peptide" evidence="2">
    <location>
        <begin position="1"/>
        <end position="31"/>
    </location>
</feature>